<dbReference type="Gene3D" id="3.30.350.10">
    <property type="entry name" value="Subtilisin inhibitor-like"/>
    <property type="match status" value="1"/>
</dbReference>
<dbReference type="Proteomes" id="UP000093000">
    <property type="component" value="Unassembled WGS sequence"/>
</dbReference>
<feature type="domain" description="Subtilisin inhibitor" evidence="2">
    <location>
        <begin position="34"/>
        <end position="101"/>
    </location>
</feature>
<reference evidence="3 4" key="1">
    <citation type="submission" date="2016-03" db="EMBL/GenBank/DDBJ databases">
        <title>Choanephora cucurbitarum.</title>
        <authorList>
            <person name="Min B."/>
            <person name="Park H."/>
            <person name="Park J.-H."/>
            <person name="Shin H.-D."/>
            <person name="Choi I.-G."/>
        </authorList>
    </citation>
    <scope>NUCLEOTIDE SEQUENCE [LARGE SCALE GENOMIC DNA]</scope>
    <source>
        <strain evidence="3 4">KUS-F28377</strain>
    </source>
</reference>
<dbReference type="AlphaFoldDB" id="A0A1C7N1C9"/>
<dbReference type="InterPro" id="IPR023549">
    <property type="entry name" value="Subtilisin_inhibitor"/>
</dbReference>
<feature type="signal peptide" evidence="1">
    <location>
        <begin position="1"/>
        <end position="18"/>
    </location>
</feature>
<keyword evidence="4" id="KW-1185">Reference proteome</keyword>
<dbReference type="EMBL" id="LUGH01000763">
    <property type="protein sequence ID" value="OBZ82893.1"/>
    <property type="molecule type" value="Genomic_DNA"/>
</dbReference>
<dbReference type="GO" id="GO:0004867">
    <property type="term" value="F:serine-type endopeptidase inhibitor activity"/>
    <property type="evidence" value="ECO:0007669"/>
    <property type="project" value="InterPro"/>
</dbReference>
<gene>
    <name evidence="3" type="ORF">A0J61_09055</name>
</gene>
<accession>A0A1C7N1C9</accession>
<evidence type="ECO:0000313" key="3">
    <source>
        <dbReference type="EMBL" id="OBZ82893.1"/>
    </source>
</evidence>
<evidence type="ECO:0000313" key="4">
    <source>
        <dbReference type="Proteomes" id="UP000093000"/>
    </source>
</evidence>
<sequence>MLSRVFFMLLLLTLVVRATPLASLKITILGFRQARRYSLTCDPTGGSHTAADGACDILDDIGGNISSLPTVSANGRSHPVYVSIEGYYHHKPVQFFKNYRNEATAITELDGLYPEEED</sequence>
<evidence type="ECO:0000259" key="2">
    <source>
        <dbReference type="Pfam" id="PF00720"/>
    </source>
</evidence>
<dbReference type="OrthoDB" id="2278061at2759"/>
<evidence type="ECO:0000256" key="1">
    <source>
        <dbReference type="SAM" id="SignalP"/>
    </source>
</evidence>
<comment type="caution">
    <text evidence="3">The sequence shown here is derived from an EMBL/GenBank/DDBJ whole genome shotgun (WGS) entry which is preliminary data.</text>
</comment>
<name>A0A1C7N1C9_9FUNG</name>
<keyword evidence="1" id="KW-0732">Signal</keyword>
<protein>
    <recommendedName>
        <fullName evidence="2">Subtilisin inhibitor domain-containing protein</fullName>
    </recommendedName>
</protein>
<dbReference type="SUPFAM" id="SSF55399">
    <property type="entry name" value="Subtilisin inhibitor"/>
    <property type="match status" value="1"/>
</dbReference>
<dbReference type="Pfam" id="PF00720">
    <property type="entry name" value="SSI"/>
    <property type="match status" value="1"/>
</dbReference>
<organism evidence="3 4">
    <name type="scientific">Choanephora cucurbitarum</name>
    <dbReference type="NCBI Taxonomy" id="101091"/>
    <lineage>
        <taxon>Eukaryota</taxon>
        <taxon>Fungi</taxon>
        <taxon>Fungi incertae sedis</taxon>
        <taxon>Mucoromycota</taxon>
        <taxon>Mucoromycotina</taxon>
        <taxon>Mucoromycetes</taxon>
        <taxon>Mucorales</taxon>
        <taxon>Mucorineae</taxon>
        <taxon>Choanephoraceae</taxon>
        <taxon>Choanephoroideae</taxon>
        <taxon>Choanephora</taxon>
    </lineage>
</organism>
<feature type="chain" id="PRO_5008889411" description="Subtilisin inhibitor domain-containing protein" evidence="1">
    <location>
        <begin position="19"/>
        <end position="118"/>
    </location>
</feature>
<dbReference type="InterPro" id="IPR036819">
    <property type="entry name" value="Subtilisin_inhibitor-like_sf"/>
</dbReference>
<proteinExistence type="predicted"/>
<dbReference type="InParanoid" id="A0A1C7N1C9"/>